<dbReference type="EMBL" id="LSBH01000010">
    <property type="protein sequence ID" value="OAQ71698.1"/>
    <property type="molecule type" value="Genomic_DNA"/>
</dbReference>
<protein>
    <submittedName>
        <fullName evidence="2">Uncharacterized protein</fullName>
    </submittedName>
</protein>
<proteinExistence type="predicted"/>
<comment type="caution">
    <text evidence="2">The sequence shown here is derived from an EMBL/GenBank/DDBJ whole genome shotgun (WGS) entry which is preliminary data.</text>
</comment>
<dbReference type="Proteomes" id="UP000078240">
    <property type="component" value="Unassembled WGS sequence"/>
</dbReference>
<name>A0A179G2K7_PURLI</name>
<evidence type="ECO:0000313" key="3">
    <source>
        <dbReference type="Proteomes" id="UP000078240"/>
    </source>
</evidence>
<evidence type="ECO:0000313" key="2">
    <source>
        <dbReference type="EMBL" id="OAQ71698.1"/>
    </source>
</evidence>
<accession>A0A179G2K7</accession>
<organism evidence="2 3">
    <name type="scientific">Purpureocillium lilacinum</name>
    <name type="common">Paecilomyces lilacinus</name>
    <dbReference type="NCBI Taxonomy" id="33203"/>
    <lineage>
        <taxon>Eukaryota</taxon>
        <taxon>Fungi</taxon>
        <taxon>Dikarya</taxon>
        <taxon>Ascomycota</taxon>
        <taxon>Pezizomycotina</taxon>
        <taxon>Sordariomycetes</taxon>
        <taxon>Hypocreomycetidae</taxon>
        <taxon>Hypocreales</taxon>
        <taxon>Ophiocordycipitaceae</taxon>
        <taxon>Purpureocillium</taxon>
    </lineage>
</organism>
<reference evidence="2 3" key="1">
    <citation type="submission" date="2016-01" db="EMBL/GenBank/DDBJ databases">
        <title>Biosynthesis of antibiotic leucinostatins and their inhibition on Phytophthora in bio-control Purpureocillium lilacinum.</title>
        <authorList>
            <person name="Wang G."/>
            <person name="Liu Z."/>
            <person name="Lin R."/>
            <person name="Li E."/>
            <person name="Mao Z."/>
            <person name="Ling J."/>
            <person name="Yin W."/>
            <person name="Xie B."/>
        </authorList>
    </citation>
    <scope>NUCLEOTIDE SEQUENCE [LARGE SCALE GENOMIC DNA]</scope>
    <source>
        <strain evidence="2">PLBJ-1</strain>
    </source>
</reference>
<feature type="compositionally biased region" description="Pro residues" evidence="1">
    <location>
        <begin position="8"/>
        <end position="17"/>
    </location>
</feature>
<feature type="region of interest" description="Disordered" evidence="1">
    <location>
        <begin position="1"/>
        <end position="20"/>
    </location>
</feature>
<sequence length="94" mass="9864">MRTKVLLPAPPPPPPPQSLAAVRMAPSWIIRRRLPRPQRSSMPSAGGGLPIWCCESPCRRLQGTPSRGAGAASTCPLQRGGCQAFAADSTSGCQ</sequence>
<dbReference type="AlphaFoldDB" id="A0A179G2K7"/>
<gene>
    <name evidence="2" type="ORF">VFPBJ_10477</name>
</gene>
<evidence type="ECO:0000256" key="1">
    <source>
        <dbReference type="SAM" id="MobiDB-lite"/>
    </source>
</evidence>